<dbReference type="InterPro" id="IPR015424">
    <property type="entry name" value="PyrdxlP-dep_Trfase"/>
</dbReference>
<keyword evidence="11" id="KW-1185">Reference proteome</keyword>
<dbReference type="GO" id="GO:0019346">
    <property type="term" value="P:transsulfuration"/>
    <property type="evidence" value="ECO:0007669"/>
    <property type="project" value="InterPro"/>
</dbReference>
<proteinExistence type="inferred from homology"/>
<dbReference type="PROSITE" id="PS00868">
    <property type="entry name" value="CYS_MET_METAB_PP"/>
    <property type="match status" value="1"/>
</dbReference>
<dbReference type="PIRSF" id="PIRSF001434">
    <property type="entry name" value="CGS"/>
    <property type="match status" value="1"/>
</dbReference>
<evidence type="ECO:0000313" key="10">
    <source>
        <dbReference type="EMBL" id="VVC32722.1"/>
    </source>
</evidence>
<name>A0A5E4MMK0_9HEMI</name>
<feature type="modified residue" description="N6-(pyridoxal phosphate)lysine" evidence="8">
    <location>
        <position position="171"/>
    </location>
</feature>
<dbReference type="FunFam" id="3.90.1150.10:FF:000008">
    <property type="entry name" value="Cystathionine gamma-synthase"/>
    <property type="match status" value="1"/>
</dbReference>
<dbReference type="GO" id="GO:0030170">
    <property type="term" value="F:pyridoxal phosphate binding"/>
    <property type="evidence" value="ECO:0007669"/>
    <property type="project" value="InterPro"/>
</dbReference>
<dbReference type="InterPro" id="IPR015422">
    <property type="entry name" value="PyrdxlP-dep_Trfase_small"/>
</dbReference>
<keyword evidence="5 8" id="KW-0663">Pyridoxal phosphate</keyword>
<evidence type="ECO:0000256" key="7">
    <source>
        <dbReference type="ARBA" id="ARBA00029853"/>
    </source>
</evidence>
<evidence type="ECO:0000256" key="9">
    <source>
        <dbReference type="RuleBase" id="RU362118"/>
    </source>
</evidence>
<comment type="cofactor">
    <cofactor evidence="1 9">
        <name>pyridoxal 5'-phosphate</name>
        <dbReference type="ChEBI" id="CHEBI:597326"/>
    </cofactor>
</comment>
<protein>
    <recommendedName>
        <fullName evidence="4">cystathionine gamma-lyase</fullName>
        <ecNumber evidence="4">4.4.1.1</ecNumber>
    </recommendedName>
    <alternativeName>
        <fullName evidence="7">Gamma-cystathionase</fullName>
    </alternativeName>
</protein>
<comment type="pathway">
    <text evidence="2">Amino-acid biosynthesis; L-cysteine biosynthesis; L-cysteine from L-homocysteine and L-serine: step 2/2.</text>
</comment>
<comment type="similarity">
    <text evidence="3 9">Belongs to the trans-sulfuration enzymes family.</text>
</comment>
<sequence length="361" mass="39633">MMEDLNDSCKLQQEVKINFATKVVHAGQSPADQQSPFKDVVPPISLSTTFKQLAPNEHAGFKYSLCGNPIKKVLQDCVASLDGGKHCLTFSSGLGATTALMYLLKTGDHILCGDDVYGGTANIFKNFVNQFGVKLTMTDFTNEQIVEKMILPETKKPLDLGVDVVLYSLTKYLNGHSDVIMGALVINDTELHDRLAYIQCSYGIGSSPFDCYLVNRGLKTLHLRMKEHMKNGLAVARFLEQHRLVEKVLHPGLPSHPQHRMAVRQCSGFGGMLSFYIKGGLLEAIRFLKALRVFCVAVSLGGTESLAYHPALMSHADVPLEERLALNITDNLIRLSVGLESEDDIIADLDQALQASIIGNN</sequence>
<keyword evidence="6" id="KW-0198">Cysteine biosynthesis</keyword>
<evidence type="ECO:0000313" key="11">
    <source>
        <dbReference type="Proteomes" id="UP000325440"/>
    </source>
</evidence>
<dbReference type="InterPro" id="IPR000277">
    <property type="entry name" value="Cys/Met-Metab_PyrdxlP-dep_enz"/>
</dbReference>
<dbReference type="Gene3D" id="3.90.1150.10">
    <property type="entry name" value="Aspartate Aminotransferase, domain 1"/>
    <property type="match status" value="1"/>
</dbReference>
<dbReference type="InterPro" id="IPR015421">
    <property type="entry name" value="PyrdxlP-dep_Trfase_major"/>
</dbReference>
<dbReference type="EMBL" id="CABPRJ010000958">
    <property type="protein sequence ID" value="VVC32722.1"/>
    <property type="molecule type" value="Genomic_DNA"/>
</dbReference>
<accession>A0A5E4MMK0</accession>
<dbReference type="InterPro" id="IPR054542">
    <property type="entry name" value="Cys_met_metab_PP"/>
</dbReference>
<dbReference type="Gene3D" id="3.40.640.10">
    <property type="entry name" value="Type I PLP-dependent aspartate aminotransferase-like (Major domain)"/>
    <property type="match status" value="2"/>
</dbReference>
<evidence type="ECO:0000256" key="3">
    <source>
        <dbReference type="ARBA" id="ARBA00009077"/>
    </source>
</evidence>
<dbReference type="GO" id="GO:0004123">
    <property type="term" value="F:cystathionine gamma-lyase activity"/>
    <property type="evidence" value="ECO:0007669"/>
    <property type="project" value="TreeGrafter"/>
</dbReference>
<dbReference type="EC" id="4.4.1.1" evidence="4"/>
<dbReference type="UniPathway" id="UPA00136">
    <property type="reaction ID" value="UER00202"/>
</dbReference>
<dbReference type="CDD" id="cd00614">
    <property type="entry name" value="CGS_like"/>
    <property type="match status" value="1"/>
</dbReference>
<evidence type="ECO:0000256" key="6">
    <source>
        <dbReference type="ARBA" id="ARBA00023192"/>
    </source>
</evidence>
<organism evidence="10 11">
    <name type="scientific">Cinara cedri</name>
    <dbReference type="NCBI Taxonomy" id="506608"/>
    <lineage>
        <taxon>Eukaryota</taxon>
        <taxon>Metazoa</taxon>
        <taxon>Ecdysozoa</taxon>
        <taxon>Arthropoda</taxon>
        <taxon>Hexapoda</taxon>
        <taxon>Insecta</taxon>
        <taxon>Pterygota</taxon>
        <taxon>Neoptera</taxon>
        <taxon>Paraneoptera</taxon>
        <taxon>Hemiptera</taxon>
        <taxon>Sternorrhyncha</taxon>
        <taxon>Aphidomorpha</taxon>
        <taxon>Aphidoidea</taxon>
        <taxon>Aphididae</taxon>
        <taxon>Lachninae</taxon>
        <taxon>Cinara</taxon>
    </lineage>
</organism>
<dbReference type="GO" id="GO:0019343">
    <property type="term" value="P:cysteine biosynthetic process via cystathionine"/>
    <property type="evidence" value="ECO:0007669"/>
    <property type="project" value="TreeGrafter"/>
</dbReference>
<gene>
    <name evidence="10" type="ORF">CINCED_3A018432</name>
</gene>
<dbReference type="PANTHER" id="PTHR11808">
    <property type="entry name" value="TRANS-SULFURATION ENZYME FAMILY MEMBER"/>
    <property type="match status" value="1"/>
</dbReference>
<keyword evidence="6" id="KW-0028">Amino-acid biosynthesis</keyword>
<evidence type="ECO:0000256" key="2">
    <source>
        <dbReference type="ARBA" id="ARBA00005038"/>
    </source>
</evidence>
<evidence type="ECO:0000256" key="4">
    <source>
        <dbReference type="ARBA" id="ARBA00012085"/>
    </source>
</evidence>
<evidence type="ECO:0000256" key="1">
    <source>
        <dbReference type="ARBA" id="ARBA00001933"/>
    </source>
</evidence>
<dbReference type="SUPFAM" id="SSF53383">
    <property type="entry name" value="PLP-dependent transferases"/>
    <property type="match status" value="1"/>
</dbReference>
<dbReference type="GO" id="GO:0005737">
    <property type="term" value="C:cytoplasm"/>
    <property type="evidence" value="ECO:0007669"/>
    <property type="project" value="TreeGrafter"/>
</dbReference>
<dbReference type="Pfam" id="PF01053">
    <property type="entry name" value="Cys_Met_Meta_PP"/>
    <property type="match status" value="1"/>
</dbReference>
<dbReference type="AlphaFoldDB" id="A0A5E4MMK0"/>
<evidence type="ECO:0000256" key="5">
    <source>
        <dbReference type="ARBA" id="ARBA00022898"/>
    </source>
</evidence>
<dbReference type="PANTHER" id="PTHR11808:SF15">
    <property type="entry name" value="CYSTATHIONINE GAMMA-LYASE"/>
    <property type="match status" value="1"/>
</dbReference>
<reference evidence="10 11" key="1">
    <citation type="submission" date="2019-08" db="EMBL/GenBank/DDBJ databases">
        <authorList>
            <person name="Alioto T."/>
            <person name="Alioto T."/>
            <person name="Gomez Garrido J."/>
        </authorList>
    </citation>
    <scope>NUCLEOTIDE SEQUENCE [LARGE SCALE GENOMIC DNA]</scope>
</reference>
<evidence type="ECO:0000256" key="8">
    <source>
        <dbReference type="PIRSR" id="PIRSR001434-2"/>
    </source>
</evidence>
<dbReference type="Proteomes" id="UP000325440">
    <property type="component" value="Unassembled WGS sequence"/>
</dbReference>